<evidence type="ECO:0000313" key="5">
    <source>
        <dbReference type="Proteomes" id="UP000509513"/>
    </source>
</evidence>
<dbReference type="KEGG" id="acib:ACBT_2287"/>
<dbReference type="SUPFAM" id="SSF109998">
    <property type="entry name" value="Triger factor/SurA peptide-binding domain-like"/>
    <property type="match status" value="1"/>
</dbReference>
<dbReference type="Gene3D" id="3.10.50.40">
    <property type="match status" value="1"/>
</dbReference>
<gene>
    <name evidence="4" type="ORF">ACBT_2287</name>
</gene>
<evidence type="ECO:0000259" key="3">
    <source>
        <dbReference type="Pfam" id="PF22506"/>
    </source>
</evidence>
<evidence type="ECO:0000313" key="4">
    <source>
        <dbReference type="EMBL" id="QKJ28167.1"/>
    </source>
</evidence>
<evidence type="ECO:0000256" key="2">
    <source>
        <dbReference type="SAM" id="SignalP"/>
    </source>
</evidence>
<feature type="chain" id="PRO_5029840162" description="Cj1289-like C-terminal domain-containing protein" evidence="2">
    <location>
        <begin position="18"/>
        <end position="273"/>
    </location>
</feature>
<dbReference type="PANTHER" id="PTHR47637">
    <property type="entry name" value="CHAPERONE SURA"/>
    <property type="match status" value="1"/>
</dbReference>
<accession>A0A7L5JSG1</accession>
<dbReference type="InterPro" id="IPR046357">
    <property type="entry name" value="PPIase_dom_sf"/>
</dbReference>
<proteinExistence type="predicted"/>
<dbReference type="GO" id="GO:0003755">
    <property type="term" value="F:peptidyl-prolyl cis-trans isomerase activity"/>
    <property type="evidence" value="ECO:0007669"/>
    <property type="project" value="InterPro"/>
</dbReference>
<evidence type="ECO:0000256" key="1">
    <source>
        <dbReference type="ARBA" id="ARBA00022729"/>
    </source>
</evidence>
<dbReference type="InterPro" id="IPR027304">
    <property type="entry name" value="Trigger_fact/SurA_dom_sf"/>
</dbReference>
<dbReference type="Proteomes" id="UP000509513">
    <property type="component" value="Chromosome"/>
</dbReference>
<name>A0A7L5JSG1_9BACT</name>
<dbReference type="RefSeq" id="WP_024774302.1">
    <property type="nucleotide sequence ID" value="NZ_CP054051.1"/>
</dbReference>
<protein>
    <recommendedName>
        <fullName evidence="3">Cj1289-like C-terminal domain-containing protein</fullName>
    </recommendedName>
</protein>
<dbReference type="Pfam" id="PF22506">
    <property type="entry name" value="Cj1289-like_C"/>
    <property type="match status" value="1"/>
</dbReference>
<keyword evidence="1 2" id="KW-0732">Signal</keyword>
<dbReference type="InterPro" id="IPR050280">
    <property type="entry name" value="OMP_Chaperone_SurA"/>
</dbReference>
<dbReference type="InterPro" id="IPR055131">
    <property type="entry name" value="Cj1289-like_C"/>
</dbReference>
<reference evidence="4 5" key="1">
    <citation type="submission" date="2020-05" db="EMBL/GenBank/DDBJ databases">
        <title>Complete genome sequencing of Campylobacter and Arcobacter type strains.</title>
        <authorList>
            <person name="Miller W.G."/>
            <person name="Yee E."/>
        </authorList>
    </citation>
    <scope>NUCLEOTIDE SEQUENCE [LARGE SCALE GENOMIC DNA]</scope>
    <source>
        <strain evidence="4 5">LMG 21996</strain>
    </source>
</reference>
<dbReference type="AlphaFoldDB" id="A0A7L5JSG1"/>
<feature type="signal peptide" evidence="2">
    <location>
        <begin position="1"/>
        <end position="17"/>
    </location>
</feature>
<dbReference type="PANTHER" id="PTHR47637:SF1">
    <property type="entry name" value="CHAPERONE SURA"/>
    <property type="match status" value="1"/>
</dbReference>
<organism evidence="4 5">
    <name type="scientific">Aliarcobacter cibarius</name>
    <dbReference type="NCBI Taxonomy" id="255507"/>
    <lineage>
        <taxon>Bacteria</taxon>
        <taxon>Pseudomonadati</taxon>
        <taxon>Campylobacterota</taxon>
        <taxon>Epsilonproteobacteria</taxon>
        <taxon>Campylobacterales</taxon>
        <taxon>Arcobacteraceae</taxon>
        <taxon>Aliarcobacter</taxon>
    </lineage>
</organism>
<dbReference type="EMBL" id="CP054051">
    <property type="protein sequence ID" value="QKJ28167.1"/>
    <property type="molecule type" value="Genomic_DNA"/>
</dbReference>
<sequence>MNKLLLSLFIGSTLLCAAPNGIAIIVNDEPITIYDIERTMSVNKITKNEAVSYLIDKALYDQQVEKYNISADVFEINDYIEKLANSNGMDVYTFKSIVKQEYPNYEAFENEAKNAVIRQKLIQQIVKGQLAVATDEDMELYYEKNKNKYSSAKNFEVIQYVSKNKSSLNQIIQNPMMNPADVTKSTLNLDATTLPPQFQYILNNTKNSAFTPIFTADKNFVTMFISNRSGTTTQSFEAAKAKIFNDIMMQREQAFLKEHFEKQKLTADIKVLR</sequence>
<dbReference type="Gene3D" id="1.10.4030.10">
    <property type="entry name" value="Porin chaperone SurA, peptide-binding domain"/>
    <property type="match status" value="1"/>
</dbReference>
<feature type="domain" description="Cj1289-like C-terminal" evidence="3">
    <location>
        <begin position="135"/>
        <end position="225"/>
    </location>
</feature>